<dbReference type="EMBL" id="JASSZA010000014">
    <property type="protein sequence ID" value="KAK2094248.1"/>
    <property type="molecule type" value="Genomic_DNA"/>
</dbReference>
<protein>
    <submittedName>
        <fullName evidence="2">Uncharacterized protein</fullName>
    </submittedName>
</protein>
<evidence type="ECO:0000313" key="3">
    <source>
        <dbReference type="Proteomes" id="UP001266305"/>
    </source>
</evidence>
<keyword evidence="3" id="KW-1185">Reference proteome</keyword>
<name>A0ABQ9UB02_SAGOE</name>
<organism evidence="2 3">
    <name type="scientific">Saguinus oedipus</name>
    <name type="common">Cotton-top tamarin</name>
    <name type="synonym">Oedipomidas oedipus</name>
    <dbReference type="NCBI Taxonomy" id="9490"/>
    <lineage>
        <taxon>Eukaryota</taxon>
        <taxon>Metazoa</taxon>
        <taxon>Chordata</taxon>
        <taxon>Craniata</taxon>
        <taxon>Vertebrata</taxon>
        <taxon>Euteleostomi</taxon>
        <taxon>Mammalia</taxon>
        <taxon>Eutheria</taxon>
        <taxon>Euarchontoglires</taxon>
        <taxon>Primates</taxon>
        <taxon>Haplorrhini</taxon>
        <taxon>Platyrrhini</taxon>
        <taxon>Cebidae</taxon>
        <taxon>Callitrichinae</taxon>
        <taxon>Saguinus</taxon>
    </lineage>
</organism>
<sequence>MGGKVKLKSVRTKAGNTAGRGDRTLGSSRPGGEEAAAHAEEHESSPEADVDKGISHAHPVGHFLEWLAQTVLSKAAEGASGMGDSGGASATLHPPLVLRPNLPMATKFMASPQQWIWGPAAQEVGKQHQAREEHTGHHVSDVKSNFRRMMST</sequence>
<feature type="compositionally biased region" description="Basic and acidic residues" evidence="1">
    <location>
        <begin position="31"/>
        <end position="54"/>
    </location>
</feature>
<reference evidence="2 3" key="1">
    <citation type="submission" date="2023-05" db="EMBL/GenBank/DDBJ databases">
        <title>B98-5 Cell Line De Novo Hybrid Assembly: An Optical Mapping Approach.</title>
        <authorList>
            <person name="Kananen K."/>
            <person name="Auerbach J.A."/>
            <person name="Kautto E."/>
            <person name="Blachly J.S."/>
        </authorList>
    </citation>
    <scope>NUCLEOTIDE SEQUENCE [LARGE SCALE GENOMIC DNA]</scope>
    <source>
        <strain evidence="2">B95-8</strain>
        <tissue evidence="2">Cell line</tissue>
    </source>
</reference>
<feature type="compositionally biased region" description="Basic residues" evidence="1">
    <location>
        <begin position="1"/>
        <end position="11"/>
    </location>
</feature>
<comment type="caution">
    <text evidence="2">The sequence shown here is derived from an EMBL/GenBank/DDBJ whole genome shotgun (WGS) entry which is preliminary data.</text>
</comment>
<gene>
    <name evidence="2" type="ORF">P7K49_027986</name>
</gene>
<feature type="region of interest" description="Disordered" evidence="1">
    <location>
        <begin position="124"/>
        <end position="152"/>
    </location>
</feature>
<accession>A0ABQ9UB02</accession>
<dbReference type="Proteomes" id="UP001266305">
    <property type="component" value="Unassembled WGS sequence"/>
</dbReference>
<evidence type="ECO:0000313" key="2">
    <source>
        <dbReference type="EMBL" id="KAK2094248.1"/>
    </source>
</evidence>
<evidence type="ECO:0000256" key="1">
    <source>
        <dbReference type="SAM" id="MobiDB-lite"/>
    </source>
</evidence>
<proteinExistence type="predicted"/>
<feature type="region of interest" description="Disordered" evidence="1">
    <location>
        <begin position="1"/>
        <end position="54"/>
    </location>
</feature>
<feature type="compositionally biased region" description="Basic and acidic residues" evidence="1">
    <location>
        <begin position="125"/>
        <end position="141"/>
    </location>
</feature>